<sequence length="81" mass="8820">MSAPILRYFEFAHLSNGVLRATSLKFHALATNIDETLPDGPEKSTALRKLLETLPDGPEKSTALRKLLEAKDAAVRSALDS</sequence>
<reference evidence="1 2" key="1">
    <citation type="submission" date="2019-06" db="EMBL/GenBank/DDBJ databases">
        <title>DNA tandem repeats contribute to Brevibacterium aurantiacum phages genetic diversity.</title>
        <authorList>
            <person name="de Melo A.G."/>
            <person name="Rousseau G.M."/>
            <person name="Tremblay D.M."/>
            <person name="Labrie S.J."/>
            <person name="Moineau S."/>
        </authorList>
    </citation>
    <scope>NUCLEOTIDE SEQUENCE [LARGE SCALE GENOMIC DNA]</scope>
</reference>
<evidence type="ECO:0000313" key="1">
    <source>
        <dbReference type="EMBL" id="QDH85776.1"/>
    </source>
</evidence>
<accession>A0A7D0GH75</accession>
<organism evidence="1 2">
    <name type="scientific">Brevibacterium phage AGM4</name>
    <dbReference type="NCBI Taxonomy" id="2591421"/>
    <lineage>
        <taxon>Viruses</taxon>
        <taxon>Duplodnaviria</taxon>
        <taxon>Heunggongvirae</taxon>
        <taxon>Uroviricota</taxon>
        <taxon>Caudoviricetes</taxon>
        <taxon>Agmunavirus</taxon>
        <taxon>Agmunavirus AGM1</taxon>
    </lineage>
</organism>
<evidence type="ECO:0000313" key="2">
    <source>
        <dbReference type="Proteomes" id="UP000500865"/>
    </source>
</evidence>
<protein>
    <submittedName>
        <fullName evidence="1">Uncharacterized protein</fullName>
    </submittedName>
</protein>
<dbReference type="EMBL" id="MN023179">
    <property type="protein sequence ID" value="QDH85776.1"/>
    <property type="molecule type" value="Genomic_DNA"/>
</dbReference>
<dbReference type="Proteomes" id="UP000500865">
    <property type="component" value="Genome"/>
</dbReference>
<gene>
    <name evidence="1" type="ORF">AGM4_0027</name>
</gene>
<name>A0A7D0GH75_9CAUD</name>
<proteinExistence type="predicted"/>